<sequence>MGSVADMPTSDYIETNNNYAVEEASLIQNTDQKVVTQDLNSSETRYEQNKSNIETDIVITIEIDQIDKIADQSKLAVEPKTEIAEGQKSMVKGLLNIEEDKEQISVSNKCINTINSNIRKILEDEDTKIETKHMSAYMKYKQQDEDKECLWIAIFKNNLELIQEQNLTDFDIKVVDFLLGANFMKLNPVETAEYMIYLINFGKIKSEVKYMEIQRLCEENRLYERRKLPDHSDRMSPKMKQAIPFALPIENRLQVAIIVRILQFAFDFDRLPDCYFNDNRDIISEDSKSLLEQFRSIFPLTLRRELKLVSELKEKLREFYIVKKLPDIYFDLLGPKPLLLCMLQELPPRLQRFFPFFPKDRKDFNESEEVDKVNLTIPITTQKQLTIVATISGITELPRLLGKLEELEDKIKYINVLANIKLPITAYKAIIATRNWLAEHFYFKTLPDWIFDLLVLPEPTWDIFDTKLSDKQRTSTKKEDTAIGSITNSDYKIIQVTWETKFETRQSRQKKYTRKMYDFTQMMEEKWKKFQDNLEGQLGEENIKKWSMKYRESTKKYEKAALGREESRKNMEINQCISKFVTKRYNNFKDNTLAIISSILKKKKAHMSFKKLITVQQQLTEPQNIIREH</sequence>
<evidence type="ECO:0000313" key="2">
    <source>
        <dbReference type="Proteomes" id="UP000789901"/>
    </source>
</evidence>
<dbReference type="EMBL" id="CAJVQB010000099">
    <property type="protein sequence ID" value="CAG8466512.1"/>
    <property type="molecule type" value="Genomic_DNA"/>
</dbReference>
<dbReference type="Proteomes" id="UP000789901">
    <property type="component" value="Unassembled WGS sequence"/>
</dbReference>
<protein>
    <submittedName>
        <fullName evidence="1">33374_t:CDS:1</fullName>
    </submittedName>
</protein>
<evidence type="ECO:0000313" key="1">
    <source>
        <dbReference type="EMBL" id="CAG8466512.1"/>
    </source>
</evidence>
<organism evidence="1 2">
    <name type="scientific">Gigaspora margarita</name>
    <dbReference type="NCBI Taxonomy" id="4874"/>
    <lineage>
        <taxon>Eukaryota</taxon>
        <taxon>Fungi</taxon>
        <taxon>Fungi incertae sedis</taxon>
        <taxon>Mucoromycota</taxon>
        <taxon>Glomeromycotina</taxon>
        <taxon>Glomeromycetes</taxon>
        <taxon>Diversisporales</taxon>
        <taxon>Gigasporaceae</taxon>
        <taxon>Gigaspora</taxon>
    </lineage>
</organism>
<accession>A0ABM8VWV0</accession>
<name>A0ABM8VWV0_GIGMA</name>
<keyword evidence="2" id="KW-1185">Reference proteome</keyword>
<reference evidence="1 2" key="1">
    <citation type="submission" date="2021-06" db="EMBL/GenBank/DDBJ databases">
        <authorList>
            <person name="Kallberg Y."/>
            <person name="Tangrot J."/>
            <person name="Rosling A."/>
        </authorList>
    </citation>
    <scope>NUCLEOTIDE SEQUENCE [LARGE SCALE GENOMIC DNA]</scope>
    <source>
        <strain evidence="1 2">120-4 pot B 10/14</strain>
    </source>
</reference>
<proteinExistence type="predicted"/>
<comment type="caution">
    <text evidence="1">The sequence shown here is derived from an EMBL/GenBank/DDBJ whole genome shotgun (WGS) entry which is preliminary data.</text>
</comment>
<gene>
    <name evidence="1" type="ORF">GMARGA_LOCUS565</name>
</gene>